<sequence length="368" mass="43474">MASVKLPWDLEEEILSRLPPRSLVRFRTVCKHWNGLFSDKRFVKKHLVRARPQFIFLTESKKMYSIEIDLGGTIEVREVPYDFHCQPMKKNFTTIMACDGLLFRDFWKQGVAVWNPWLRQVGWIEYEDKGFRFCGVGYDSCKPDKCYKILGYFNCTRRLSDSLQEGYYQAAIYECASQAFKFIDTPNPFNLWPNKDPLSVNGNLYWLAHNHPETLEYFIETFDFSMEIFKPFCLLPCRKDFGSNELVLAVFKEDRFSLLKQCFETTKIEIWVTKMKIDREEEVVWIKFMTLPTTNLPNLDDTYCRSSYFIFDKTIIMCCGDYKTGATCIYMVRGDMFKKIQINSGIFQFSYCVYLPNLISVPFESHQV</sequence>
<dbReference type="EMBL" id="CACRSJ010000106">
    <property type="protein sequence ID" value="VYS57722.1"/>
    <property type="molecule type" value="Genomic_DNA"/>
</dbReference>
<evidence type="ECO:0000313" key="3">
    <source>
        <dbReference type="EMBL" id="OAP04526.1"/>
    </source>
</evidence>
<dbReference type="OrthoDB" id="1023261at2759"/>
<dbReference type="SMART" id="SM00256">
    <property type="entry name" value="FBOX"/>
    <property type="match status" value="1"/>
</dbReference>
<proteinExistence type="predicted"/>
<dbReference type="InterPro" id="IPR036047">
    <property type="entry name" value="F-box-like_dom_sf"/>
</dbReference>
<dbReference type="Gene3D" id="1.20.1280.50">
    <property type="match status" value="1"/>
</dbReference>
<dbReference type="Pfam" id="PF07734">
    <property type="entry name" value="FBA_1"/>
    <property type="match status" value="1"/>
</dbReference>
<evidence type="ECO:0000313" key="2">
    <source>
        <dbReference type="EMBL" id="CAA0382783.1"/>
    </source>
</evidence>
<organism evidence="3 5">
    <name type="scientific">Arabidopsis thaliana</name>
    <name type="common">Mouse-ear cress</name>
    <dbReference type="NCBI Taxonomy" id="3702"/>
    <lineage>
        <taxon>Eukaryota</taxon>
        <taxon>Viridiplantae</taxon>
        <taxon>Streptophyta</taxon>
        <taxon>Embryophyta</taxon>
        <taxon>Tracheophyta</taxon>
        <taxon>Spermatophyta</taxon>
        <taxon>Magnoliopsida</taxon>
        <taxon>eudicotyledons</taxon>
        <taxon>Gunneridae</taxon>
        <taxon>Pentapetalae</taxon>
        <taxon>rosids</taxon>
        <taxon>malvids</taxon>
        <taxon>Brassicales</taxon>
        <taxon>Brassicaceae</taxon>
        <taxon>Camelineae</taxon>
        <taxon>Arabidopsis</taxon>
    </lineage>
</organism>
<accession>A0A178VFD4</accession>
<evidence type="ECO:0000313" key="6">
    <source>
        <dbReference type="Proteomes" id="UP000426265"/>
    </source>
</evidence>
<dbReference type="InterPro" id="IPR050233">
    <property type="entry name" value="A_thaliana_F-box"/>
</dbReference>
<accession>A0A5S9XDG2</accession>
<dbReference type="PROSITE" id="PS50181">
    <property type="entry name" value="FBOX"/>
    <property type="match status" value="1"/>
</dbReference>
<dbReference type="SUPFAM" id="SSF81383">
    <property type="entry name" value="F-box domain"/>
    <property type="match status" value="1"/>
</dbReference>
<dbReference type="Proteomes" id="UP000078284">
    <property type="component" value="Chromosome 3"/>
</dbReference>
<dbReference type="EMBL" id="LUHQ01000003">
    <property type="protein sequence ID" value="OAP04526.1"/>
    <property type="molecule type" value="Genomic_DNA"/>
</dbReference>
<evidence type="ECO:0000313" key="7">
    <source>
        <dbReference type="Proteomes" id="UP000434276"/>
    </source>
</evidence>
<name>A0A178VFD4_ARATH</name>
<dbReference type="ExpressionAtlas" id="A0A178VFD4">
    <property type="expression patterns" value="baseline and differential"/>
</dbReference>
<dbReference type="AlphaFoldDB" id="A0A178VFD4"/>
<dbReference type="PANTHER" id="PTHR47993:SF280">
    <property type="entry name" value="F-BOX DOMAIN-CONTAINING PROTEIN"/>
    <property type="match status" value="1"/>
</dbReference>
<gene>
    <name evidence="3" type="ordered locus">AXX17_At3g18740</name>
    <name evidence="4" type="ORF">AN1_LOCUS13170</name>
    <name evidence="2" type="ORF">C24_LOCUS13004</name>
</gene>
<dbReference type="InterPro" id="IPR017451">
    <property type="entry name" value="F-box-assoc_interact_dom"/>
</dbReference>
<dbReference type="CDD" id="cd22157">
    <property type="entry name" value="F-box_AtFBW1-like"/>
    <property type="match status" value="1"/>
</dbReference>
<evidence type="ECO:0000313" key="4">
    <source>
        <dbReference type="EMBL" id="VYS57722.1"/>
    </source>
</evidence>
<evidence type="ECO:0000313" key="5">
    <source>
        <dbReference type="Proteomes" id="UP000078284"/>
    </source>
</evidence>
<feature type="domain" description="F-box" evidence="1">
    <location>
        <begin position="1"/>
        <end position="46"/>
    </location>
</feature>
<dbReference type="NCBIfam" id="TIGR01640">
    <property type="entry name" value="F_box_assoc_1"/>
    <property type="match status" value="1"/>
</dbReference>
<reference evidence="4 6" key="3">
    <citation type="submission" date="2019-11" db="EMBL/GenBank/DDBJ databases">
        <authorList>
            <person name="Jiao W.-B."/>
            <person name="Schneeberger K."/>
        </authorList>
    </citation>
    <scope>NUCLEOTIDE SEQUENCE [LARGE SCALE GENOMIC DNA]</scope>
    <source>
        <strain evidence="6">cv. An-1</strain>
        <strain evidence="7">cv. C24</strain>
    </source>
</reference>
<dbReference type="EMBL" id="CACSHJ010000089">
    <property type="protein sequence ID" value="CAA0382783.1"/>
    <property type="molecule type" value="Genomic_DNA"/>
</dbReference>
<dbReference type="InterPro" id="IPR001810">
    <property type="entry name" value="F-box_dom"/>
</dbReference>
<dbReference type="InterPro" id="IPR006527">
    <property type="entry name" value="F-box-assoc_dom_typ1"/>
</dbReference>
<dbReference type="PANTHER" id="PTHR47993">
    <property type="entry name" value="OS09G0372900 PROTEIN-RELATED"/>
    <property type="match status" value="1"/>
</dbReference>
<dbReference type="Proteomes" id="UP000426265">
    <property type="component" value="Unassembled WGS sequence"/>
</dbReference>
<reference evidence="5" key="1">
    <citation type="journal article" date="2016" name="Proc. Natl. Acad. Sci. U.S.A.">
        <title>Chromosome-level assembly of Arabidopsis thaliana Ler reveals the extent of translocation and inversion polymorphisms.</title>
        <authorList>
            <person name="Zapata L."/>
            <person name="Ding J."/>
            <person name="Willing E.M."/>
            <person name="Hartwig B."/>
            <person name="Bezdan D."/>
            <person name="Jiao W.B."/>
            <person name="Patel V."/>
            <person name="Velikkakam James G."/>
            <person name="Koornneef M."/>
            <person name="Ossowski S."/>
            <person name="Schneeberger K."/>
        </authorList>
    </citation>
    <scope>NUCLEOTIDE SEQUENCE [LARGE SCALE GENOMIC DNA]</scope>
    <source>
        <strain evidence="5">cv. Landsberg erecta</strain>
    </source>
</reference>
<reference evidence="3" key="2">
    <citation type="submission" date="2016-03" db="EMBL/GenBank/DDBJ databases">
        <title>Full-length assembly of Arabidopsis thaliana Ler reveals the complement of translocations and inversions.</title>
        <authorList>
            <person name="Zapata L."/>
            <person name="Schneeberger K."/>
            <person name="Ossowski S."/>
        </authorList>
    </citation>
    <scope>NUCLEOTIDE SEQUENCE [LARGE SCALE GENOMIC DNA]</scope>
    <source>
        <tissue evidence="3">Leaf</tissue>
    </source>
</reference>
<dbReference type="Proteomes" id="UP000434276">
    <property type="component" value="Unassembled WGS sequence"/>
</dbReference>
<dbReference type="Pfam" id="PF00646">
    <property type="entry name" value="F-box"/>
    <property type="match status" value="1"/>
</dbReference>
<evidence type="ECO:0000259" key="1">
    <source>
        <dbReference type="PROSITE" id="PS50181"/>
    </source>
</evidence>
<protein>
    <recommendedName>
        <fullName evidence="1">F-box domain-containing protein</fullName>
    </recommendedName>
</protein>